<evidence type="ECO:0000259" key="1">
    <source>
        <dbReference type="Pfam" id="PF07883"/>
    </source>
</evidence>
<name>A0A3D8GLP2_9BACI</name>
<dbReference type="Gene3D" id="2.60.120.10">
    <property type="entry name" value="Jelly Rolls"/>
    <property type="match status" value="1"/>
</dbReference>
<dbReference type="InterPro" id="IPR014710">
    <property type="entry name" value="RmlC-like_jellyroll"/>
</dbReference>
<evidence type="ECO:0000313" key="3">
    <source>
        <dbReference type="Proteomes" id="UP000257144"/>
    </source>
</evidence>
<evidence type="ECO:0000313" key="2">
    <source>
        <dbReference type="EMBL" id="RDU35252.1"/>
    </source>
</evidence>
<dbReference type="RefSeq" id="WP_115453654.1">
    <property type="nucleotide sequence ID" value="NZ_QNQT01000012.1"/>
</dbReference>
<proteinExistence type="predicted"/>
<dbReference type="Proteomes" id="UP000257144">
    <property type="component" value="Unassembled WGS sequence"/>
</dbReference>
<accession>A0A3D8GLP2</accession>
<organism evidence="2 3">
    <name type="scientific">Neobacillus piezotolerans</name>
    <dbReference type="NCBI Taxonomy" id="2259171"/>
    <lineage>
        <taxon>Bacteria</taxon>
        <taxon>Bacillati</taxon>
        <taxon>Bacillota</taxon>
        <taxon>Bacilli</taxon>
        <taxon>Bacillales</taxon>
        <taxon>Bacillaceae</taxon>
        <taxon>Neobacillus</taxon>
    </lineage>
</organism>
<feature type="domain" description="Cupin type-2" evidence="1">
    <location>
        <begin position="32"/>
        <end position="100"/>
    </location>
</feature>
<dbReference type="EMBL" id="QNQT01000012">
    <property type="protein sequence ID" value="RDU35252.1"/>
    <property type="molecule type" value="Genomic_DNA"/>
</dbReference>
<reference evidence="2 3" key="1">
    <citation type="submission" date="2018-07" db="EMBL/GenBank/DDBJ databases">
        <title>Bacillus sp. YLB-04 draft genome sequence.</title>
        <authorList>
            <person name="Yu L."/>
            <person name="Tang X."/>
        </authorList>
    </citation>
    <scope>NUCLEOTIDE SEQUENCE [LARGE SCALE GENOMIC DNA]</scope>
    <source>
        <strain evidence="2 3">YLB-04</strain>
    </source>
</reference>
<dbReference type="OrthoDB" id="6311549at2"/>
<dbReference type="Pfam" id="PF07883">
    <property type="entry name" value="Cupin_2"/>
    <property type="match status" value="1"/>
</dbReference>
<dbReference type="InterPro" id="IPR013096">
    <property type="entry name" value="Cupin_2"/>
</dbReference>
<sequence>MDKHSLSQFMEYSSEKFTKRVIFKKGESTAFVLNFTPGQQLPPHKHPGTEVFLLVKGGSGTFTIDGVEHEAVANDVVHCGGEEMFAFKNSGSEPVSLYVVLTKVPSPEYAKDI</sequence>
<dbReference type="AlphaFoldDB" id="A0A3D8GLP2"/>
<dbReference type="InterPro" id="IPR011051">
    <property type="entry name" value="RmlC_Cupin_sf"/>
</dbReference>
<gene>
    <name evidence="2" type="ORF">DRW41_19245</name>
</gene>
<keyword evidence="3" id="KW-1185">Reference proteome</keyword>
<protein>
    <submittedName>
        <fullName evidence="2">Cupin domain-containing protein</fullName>
    </submittedName>
</protein>
<dbReference type="SUPFAM" id="SSF51182">
    <property type="entry name" value="RmlC-like cupins"/>
    <property type="match status" value="1"/>
</dbReference>
<comment type="caution">
    <text evidence="2">The sequence shown here is derived from an EMBL/GenBank/DDBJ whole genome shotgun (WGS) entry which is preliminary data.</text>
</comment>